<protein>
    <submittedName>
        <fullName evidence="2">Uncharacterized protein</fullName>
    </submittedName>
</protein>
<keyword evidence="3" id="KW-1185">Reference proteome</keyword>
<evidence type="ECO:0000256" key="1">
    <source>
        <dbReference type="SAM" id="MobiDB-lite"/>
    </source>
</evidence>
<dbReference type="EMBL" id="AWGH01000022">
    <property type="protein sequence ID" value="ODN89612.1"/>
    <property type="molecule type" value="Genomic_DNA"/>
</dbReference>
<dbReference type="Proteomes" id="UP000094819">
    <property type="component" value="Unassembled WGS sequence"/>
</dbReference>
<dbReference type="AlphaFoldDB" id="A0A1E3IM04"/>
<reference evidence="2 3" key="1">
    <citation type="submission" date="2016-06" db="EMBL/GenBank/DDBJ databases">
        <title>Evolution of pathogenesis and genome organization in the Tremellales.</title>
        <authorList>
            <person name="Cuomo C."/>
            <person name="Litvintseva A."/>
            <person name="Heitman J."/>
            <person name="Chen Y."/>
            <person name="Sun S."/>
            <person name="Springer D."/>
            <person name="Dromer F."/>
            <person name="Young S."/>
            <person name="Zeng Q."/>
            <person name="Chapman S."/>
            <person name="Gujja S."/>
            <person name="Saif S."/>
            <person name="Birren B."/>
        </authorList>
    </citation>
    <scope>NUCLEOTIDE SEQUENCE [LARGE SCALE GENOMIC DNA]</scope>
    <source>
        <strain evidence="2 3">CBS 7118</strain>
    </source>
</reference>
<proteinExistence type="predicted"/>
<organism evidence="2 3">
    <name type="scientific">Cryptococcus wingfieldii CBS 7118</name>
    <dbReference type="NCBI Taxonomy" id="1295528"/>
    <lineage>
        <taxon>Eukaryota</taxon>
        <taxon>Fungi</taxon>
        <taxon>Dikarya</taxon>
        <taxon>Basidiomycota</taxon>
        <taxon>Agaricomycotina</taxon>
        <taxon>Tremellomycetes</taxon>
        <taxon>Tremellales</taxon>
        <taxon>Cryptococcaceae</taxon>
        <taxon>Cryptococcus</taxon>
    </lineage>
</organism>
<evidence type="ECO:0000313" key="3">
    <source>
        <dbReference type="Proteomes" id="UP000094819"/>
    </source>
</evidence>
<dbReference type="GeneID" id="30195511"/>
<name>A0A1E3IM04_9TREE</name>
<accession>A0A1E3IM04</accession>
<dbReference type="RefSeq" id="XP_019029521.1">
    <property type="nucleotide sequence ID" value="XM_019178365.1"/>
</dbReference>
<dbReference type="OrthoDB" id="2577920at2759"/>
<evidence type="ECO:0000313" key="2">
    <source>
        <dbReference type="EMBL" id="ODN89612.1"/>
    </source>
</evidence>
<gene>
    <name evidence="2" type="ORF">L198_06299</name>
</gene>
<feature type="region of interest" description="Disordered" evidence="1">
    <location>
        <begin position="192"/>
        <end position="234"/>
    </location>
</feature>
<comment type="caution">
    <text evidence="2">The sequence shown here is derived from an EMBL/GenBank/DDBJ whole genome shotgun (WGS) entry which is preliminary data.</text>
</comment>
<sequence length="234" mass="25758">MVAPVPNTWSQGQGTAFLHSIDDSDRPAVKLFKSIVDTIEGDNPLNILSWVAPDSHHEPGDLFYFSGDIAHDGDASSALLLHSASEAHINTLPPSDPMYESLLPPIVWYVQCLGIVREEDEASRSFQVTGTTYMGKKGDSAAFVWRVEVPDTARWPYWPYKNGQHVFVSGPLEKRIDGVYCMTLQSMHSVGNFPSSASSSSPQRPTVVHRRPNLSFAHEHPAESASAPTKKSKK</sequence>